<keyword evidence="4" id="KW-0411">Iron-sulfur</keyword>
<dbReference type="eggNOG" id="COG1924">
    <property type="taxonomic scope" value="Bacteria"/>
</dbReference>
<dbReference type="InterPro" id="IPR043129">
    <property type="entry name" value="ATPase_NBD"/>
</dbReference>
<dbReference type="Pfam" id="PF01869">
    <property type="entry name" value="BcrAD_BadFG"/>
    <property type="match status" value="1"/>
</dbReference>
<dbReference type="OrthoDB" id="9802715at2"/>
<gene>
    <name evidence="6" type="ORF">TheveDRAFT_1536</name>
</gene>
<sequence>MTALGIDAGSRFIKWVLLDGRRIADMGRISSEGADLRSLPSRLPRAPLAGLTGYGRHLLRDVFDNFCVVSEISAHAMGARMLEPGERLLMDVGGQDSKALEMDASGKVLDFRVNDRCAAGTGRFLENMARVMGCDIREMIGEAMGSGESVEVSSMCAVFAESEVISLLNRGVGRGAVAKGMFRSLARRLEALGSFLSPGGVFAFTGGLSELDGAWELLSTDRMRLKPVKDGAYAGALGAALSALRGSSSG</sequence>
<dbReference type="HOGENOM" id="CLU_066597_0_0_0"/>
<reference evidence="6 7" key="1">
    <citation type="submission" date="2011-10" db="EMBL/GenBank/DDBJ databases">
        <title>The Noncontiguous Finished genome of Thermanaerovibrio velox DSM 12556.</title>
        <authorList>
            <consortium name="US DOE Joint Genome Institute (JGI-PGF)"/>
            <person name="Lucas S."/>
            <person name="Copeland A."/>
            <person name="Lapidus A."/>
            <person name="Glavina del Rio T."/>
            <person name="Dalin E."/>
            <person name="Tice H."/>
            <person name="Bruce D."/>
            <person name="Goodwin L."/>
            <person name="Pitluck S."/>
            <person name="Peters L."/>
            <person name="Mikhailova N."/>
            <person name="Teshima H."/>
            <person name="Kyrpides N."/>
            <person name="Mavromatis K."/>
            <person name="Ivanova N."/>
            <person name="Markowitz V."/>
            <person name="Cheng J.-F."/>
            <person name="Hugenholtz P."/>
            <person name="Woyke T."/>
            <person name="Wu D."/>
            <person name="Spring S."/>
            <person name="Brambilla E.-M."/>
            <person name="Klenk H.-P."/>
            <person name="Eisen J.A."/>
        </authorList>
    </citation>
    <scope>NUCLEOTIDE SEQUENCE [LARGE SCALE GENOMIC DNA]</scope>
    <source>
        <strain evidence="6 7">DSM 12556</strain>
    </source>
</reference>
<dbReference type="PANTHER" id="PTHR32329:SF8">
    <property type="entry name" value="ACTIVATOR OF (R)-2-HYDROXYGLUTARYL-COA DEHYDRATASE"/>
    <property type="match status" value="1"/>
</dbReference>
<keyword evidence="2" id="KW-0479">Metal-binding</keyword>
<dbReference type="Gene3D" id="3.30.420.40">
    <property type="match status" value="2"/>
</dbReference>
<evidence type="ECO:0000256" key="3">
    <source>
        <dbReference type="ARBA" id="ARBA00023004"/>
    </source>
</evidence>
<accession>H0UPU5</accession>
<dbReference type="InterPro" id="IPR008275">
    <property type="entry name" value="CoA_E_activase_dom"/>
</dbReference>
<dbReference type="RefSeq" id="WP_006584149.1">
    <property type="nucleotide sequence ID" value="NZ_CM001377.1"/>
</dbReference>
<protein>
    <submittedName>
        <fullName evidence="6">CoA-substrate-specific enzyme activase, putative</fullName>
    </submittedName>
</protein>
<dbReference type="InterPro" id="IPR051805">
    <property type="entry name" value="Dehydratase_Activator_Redct"/>
</dbReference>
<feature type="domain" description="ATPase BadF/BadG/BcrA/BcrD type" evidence="5">
    <location>
        <begin position="49"/>
        <end position="243"/>
    </location>
</feature>
<evidence type="ECO:0000256" key="2">
    <source>
        <dbReference type="ARBA" id="ARBA00022723"/>
    </source>
</evidence>
<evidence type="ECO:0000313" key="6">
    <source>
        <dbReference type="EMBL" id="EHM10654.1"/>
    </source>
</evidence>
<keyword evidence="3" id="KW-0408">Iron</keyword>
<dbReference type="GO" id="GO:0051536">
    <property type="term" value="F:iron-sulfur cluster binding"/>
    <property type="evidence" value="ECO:0007669"/>
    <property type="project" value="UniProtKB-KW"/>
</dbReference>
<evidence type="ECO:0000256" key="4">
    <source>
        <dbReference type="ARBA" id="ARBA00023014"/>
    </source>
</evidence>
<dbReference type="EMBL" id="CM001377">
    <property type="protein sequence ID" value="EHM10654.1"/>
    <property type="molecule type" value="Genomic_DNA"/>
</dbReference>
<dbReference type="STRING" id="926567.TheveDRAFT_1536"/>
<evidence type="ECO:0000259" key="5">
    <source>
        <dbReference type="Pfam" id="PF01869"/>
    </source>
</evidence>
<keyword evidence="7" id="KW-1185">Reference proteome</keyword>
<dbReference type="PANTHER" id="PTHR32329">
    <property type="entry name" value="BIFUNCTIONAL PROTEIN [INCLUDES 2-HYDROXYACYL-COA DEHYDRATASE (N-TER) AND ITS ACTIVATOR DOMAIN (C_TERM)-RELATED"/>
    <property type="match status" value="1"/>
</dbReference>
<dbReference type="SUPFAM" id="SSF53067">
    <property type="entry name" value="Actin-like ATPase domain"/>
    <property type="match status" value="1"/>
</dbReference>
<proteinExistence type="predicted"/>
<dbReference type="AlphaFoldDB" id="H0UPU5"/>
<dbReference type="InterPro" id="IPR002731">
    <property type="entry name" value="ATPase_BadF"/>
</dbReference>
<evidence type="ECO:0000256" key="1">
    <source>
        <dbReference type="ARBA" id="ARBA00001966"/>
    </source>
</evidence>
<dbReference type="NCBIfam" id="TIGR00241">
    <property type="entry name" value="CoA_E_activ"/>
    <property type="match status" value="1"/>
</dbReference>
<dbReference type="GO" id="GO:0046872">
    <property type="term" value="F:metal ion binding"/>
    <property type="evidence" value="ECO:0007669"/>
    <property type="project" value="UniProtKB-KW"/>
</dbReference>
<dbReference type="Proteomes" id="UP000005730">
    <property type="component" value="Chromosome"/>
</dbReference>
<comment type="cofactor">
    <cofactor evidence="1">
        <name>[4Fe-4S] cluster</name>
        <dbReference type="ChEBI" id="CHEBI:49883"/>
    </cofactor>
</comment>
<organism evidence="6 7">
    <name type="scientific">Thermanaerovibrio velox DSM 12556</name>
    <dbReference type="NCBI Taxonomy" id="926567"/>
    <lineage>
        <taxon>Bacteria</taxon>
        <taxon>Thermotogati</taxon>
        <taxon>Synergistota</taxon>
        <taxon>Synergistia</taxon>
        <taxon>Synergistales</taxon>
        <taxon>Synergistaceae</taxon>
        <taxon>Thermanaerovibrio</taxon>
    </lineage>
</organism>
<evidence type="ECO:0000313" key="7">
    <source>
        <dbReference type="Proteomes" id="UP000005730"/>
    </source>
</evidence>
<name>H0UPU5_9BACT</name>